<protein>
    <recommendedName>
        <fullName evidence="2">AAA+ ATPase domain-containing protein</fullName>
    </recommendedName>
</protein>
<feature type="compositionally biased region" description="Basic and acidic residues" evidence="1">
    <location>
        <begin position="301"/>
        <end position="318"/>
    </location>
</feature>
<dbReference type="PANTHER" id="PTHR35894:SF1">
    <property type="entry name" value="PHOSPHORIBULOKINASE _ URIDINE KINASE FAMILY"/>
    <property type="match status" value="1"/>
</dbReference>
<dbReference type="InterPro" id="IPR027417">
    <property type="entry name" value="P-loop_NTPase"/>
</dbReference>
<dbReference type="Proteomes" id="UP000285961">
    <property type="component" value="Unassembled WGS sequence"/>
</dbReference>
<dbReference type="GO" id="GO:0016887">
    <property type="term" value="F:ATP hydrolysis activity"/>
    <property type="evidence" value="ECO:0007669"/>
    <property type="project" value="InterPro"/>
</dbReference>
<dbReference type="InterPro" id="IPR003593">
    <property type="entry name" value="AAA+_ATPase"/>
</dbReference>
<dbReference type="InterPro" id="IPR011990">
    <property type="entry name" value="TPR-like_helical_dom_sf"/>
</dbReference>
<dbReference type="InterPro" id="IPR052026">
    <property type="entry name" value="ExeA_AAA_ATPase_DNA-bind"/>
</dbReference>
<accession>A0A419F220</accession>
<evidence type="ECO:0000313" key="4">
    <source>
        <dbReference type="Proteomes" id="UP000285961"/>
    </source>
</evidence>
<feature type="region of interest" description="Disordered" evidence="1">
    <location>
        <begin position="464"/>
        <end position="534"/>
    </location>
</feature>
<dbReference type="EMBL" id="QZKI01000046">
    <property type="protein sequence ID" value="RJP72352.1"/>
    <property type="molecule type" value="Genomic_DNA"/>
</dbReference>
<dbReference type="Gene3D" id="1.25.40.10">
    <property type="entry name" value="Tetratricopeptide repeat domain"/>
    <property type="match status" value="1"/>
</dbReference>
<gene>
    <name evidence="3" type="ORF">C4532_06260</name>
</gene>
<sequence>MYLEFYTLKEKPFSLTPDPCFLYYSKAHRRAIAFLKYGLQESKGFLQLTGPIGSGKTTLLRAILEQLDDKTKTAYIINPTAPFPDLLRTIMRDLEVPNIPQTRSKTELLNFLHDYLLIQMKRSIPVVVIFDEAQNISLKNLEEIRMLSNFETKKEKLIQIVFVGQPELIRVLDRPELQQLKQRIQIRYHLSALGPAEVKEYINHRLNIAGSNGGIVFSDDACSAVYEFSGGIPRLINSVCDIVLLIGYVSERKQFDATAVQEAIREMQGSFVEEQPAPEPDRQPCASEEETLAETASTSYEKNEGAPDCRISPIEKPHTSGLQPDSIPVQSETTAINESPCQPSHDGSKMNACKPLTSTPASLDTAGEQENLLGATDVCLDEAITGNEECVTEPEPAQSQETRALGQVIMQRKPSSNRNLQVWRNILQGGSSFLGLLGDSRLSIDLGGMIRKFAKDLPWKRNGARAAAGMPERRCSKQSASSILIRKERQNQDSERPKGAVTHIQLHPSAASDPSQKVSRSADESNKMVPLPSNKCAHDSPCRKACVGETGDSSSAQANRRISVLFRDGTVSHGVINELDLKSSRVHLSPGGPSDHNGGDIVSLEEVLAVGQIEKLRDSGKDYLTSGELPKGDQIIVTLLNDDVIKGHTFSRFDPACERFFVVSPGDCGDLSWVLIERSGTRSILTEAFKEGTIGHDLDNREGSDATHITDVDVSRHHESAGDLYFSLNDYNSALLEYKIALVSVGQPDRLRLKISLCHYNRGVNHMKAKRYAEAKKELERVDASAYLRTKARMKIRKIRKKDDL</sequence>
<comment type="caution">
    <text evidence="3">The sequence shown here is derived from an EMBL/GenBank/DDBJ whole genome shotgun (WGS) entry which is preliminary data.</text>
</comment>
<dbReference type="SMART" id="SM00382">
    <property type="entry name" value="AAA"/>
    <property type="match status" value="1"/>
</dbReference>
<dbReference type="Gene3D" id="3.40.50.300">
    <property type="entry name" value="P-loop containing nucleotide triphosphate hydrolases"/>
    <property type="match status" value="1"/>
</dbReference>
<dbReference type="SUPFAM" id="SSF52540">
    <property type="entry name" value="P-loop containing nucleoside triphosphate hydrolases"/>
    <property type="match status" value="1"/>
</dbReference>
<reference evidence="3 4" key="1">
    <citation type="journal article" date="2017" name="ISME J.">
        <title>Energy and carbon metabolisms in a deep terrestrial subsurface fluid microbial community.</title>
        <authorList>
            <person name="Momper L."/>
            <person name="Jungbluth S.P."/>
            <person name="Lee M.D."/>
            <person name="Amend J.P."/>
        </authorList>
    </citation>
    <scope>NUCLEOTIDE SEQUENCE [LARGE SCALE GENOMIC DNA]</scope>
    <source>
        <strain evidence="3">SURF_17</strain>
    </source>
</reference>
<feature type="domain" description="AAA+ ATPase" evidence="2">
    <location>
        <begin position="42"/>
        <end position="187"/>
    </location>
</feature>
<evidence type="ECO:0000259" key="2">
    <source>
        <dbReference type="SMART" id="SM00382"/>
    </source>
</evidence>
<dbReference type="CDD" id="cd00009">
    <property type="entry name" value="AAA"/>
    <property type="match status" value="1"/>
</dbReference>
<name>A0A419F220_9BACT</name>
<feature type="compositionally biased region" description="Polar residues" evidence="1">
    <location>
        <begin position="320"/>
        <end position="342"/>
    </location>
</feature>
<organism evidence="3 4">
    <name type="scientific">Candidatus Abyssobacteria bacterium SURF_17</name>
    <dbReference type="NCBI Taxonomy" id="2093361"/>
    <lineage>
        <taxon>Bacteria</taxon>
        <taxon>Pseudomonadati</taxon>
        <taxon>Candidatus Hydrogenedentota</taxon>
        <taxon>Candidatus Abyssobacteria</taxon>
    </lineage>
</organism>
<feature type="compositionally biased region" description="Basic and acidic residues" evidence="1">
    <location>
        <begin position="485"/>
        <end position="498"/>
    </location>
</feature>
<dbReference type="InterPro" id="IPR049945">
    <property type="entry name" value="AAA_22"/>
</dbReference>
<proteinExistence type="predicted"/>
<dbReference type="PANTHER" id="PTHR35894">
    <property type="entry name" value="GENERAL SECRETION PATHWAY PROTEIN A-RELATED"/>
    <property type="match status" value="1"/>
</dbReference>
<dbReference type="Pfam" id="PF13401">
    <property type="entry name" value="AAA_22"/>
    <property type="match status" value="1"/>
</dbReference>
<dbReference type="SUPFAM" id="SSF48452">
    <property type="entry name" value="TPR-like"/>
    <property type="match status" value="1"/>
</dbReference>
<evidence type="ECO:0000256" key="1">
    <source>
        <dbReference type="SAM" id="MobiDB-lite"/>
    </source>
</evidence>
<dbReference type="AlphaFoldDB" id="A0A419F220"/>
<evidence type="ECO:0000313" key="3">
    <source>
        <dbReference type="EMBL" id="RJP72352.1"/>
    </source>
</evidence>
<feature type="region of interest" description="Disordered" evidence="1">
    <location>
        <begin position="272"/>
        <end position="348"/>
    </location>
</feature>